<keyword evidence="2" id="KW-1185">Reference proteome</keyword>
<protein>
    <submittedName>
        <fullName evidence="1">Uncharacterized protein</fullName>
    </submittedName>
</protein>
<comment type="caution">
    <text evidence="1">The sequence shown here is derived from an EMBL/GenBank/DDBJ whole genome shotgun (WGS) entry which is preliminary data.</text>
</comment>
<evidence type="ECO:0000313" key="2">
    <source>
        <dbReference type="Proteomes" id="UP001186974"/>
    </source>
</evidence>
<evidence type="ECO:0000313" key="1">
    <source>
        <dbReference type="EMBL" id="KAK3061634.1"/>
    </source>
</evidence>
<accession>A0ACC3D495</accession>
<reference evidence="1" key="1">
    <citation type="submission" date="2024-09" db="EMBL/GenBank/DDBJ databases">
        <title>Black Yeasts Isolated from many extreme environments.</title>
        <authorList>
            <person name="Coleine C."/>
            <person name="Stajich J.E."/>
            <person name="Selbmann L."/>
        </authorList>
    </citation>
    <scope>NUCLEOTIDE SEQUENCE</scope>
    <source>
        <strain evidence="1">CCFEE 5737</strain>
    </source>
</reference>
<organism evidence="1 2">
    <name type="scientific">Coniosporium uncinatum</name>
    <dbReference type="NCBI Taxonomy" id="93489"/>
    <lineage>
        <taxon>Eukaryota</taxon>
        <taxon>Fungi</taxon>
        <taxon>Dikarya</taxon>
        <taxon>Ascomycota</taxon>
        <taxon>Pezizomycotina</taxon>
        <taxon>Dothideomycetes</taxon>
        <taxon>Dothideomycetes incertae sedis</taxon>
        <taxon>Coniosporium</taxon>
    </lineage>
</organism>
<sequence length="926" mass="103060">SDEKTEGRSPDDSGIVMIDHGNASTASTPVTEWEMLDDSQENHRYNKVTDGSFGGSQDGMRGLRGSRETHGPSETSERKRVRRPSTPSQIQNDCPVEAPSDPFGLENKRPRLETTYDGRSNHTEDYRKVRDEESRIAVATPTIWEKPQGRNDRPHSQRCNPRVPFEVDDSDEEEKSKDVAQTHKQVSVPRGRAQSVRIRVPEYKPDEGDGTPEEDVDDEDEDDDESEGKENDDPGNLSDPPSTVTPTPSASAKTTQHTEGMPSAAPLVTKSAAQIQHEERLLEMMRKVREHNKQLLKTKGPVLQKAPSRHRIVEKSDKDSLFDRGPETPRIPPSHPTKTSSVESAIVGSTSDTAVHGGTRKPFLEGILRDLHASRRDPSTNQPKKLPSIPKIPLSNGRAAGWGTPISSQRRIKPTPKKSAANASIIKRAKNDLKQRGNIRKTLQKEYHHGSPDEDEEEDEHAKEETLETKLQEEHIFALLMKEDAQKEQAAAAAEAEKQRAARVEQAKQREFVVSRKLCLEAQRNKGKEPSARRLEELKAYERRENDTSATDPVRTGLHMGTTAGPCSTHVAKPAPLTSANLAALSAGKTLPSSSRTRAINIRTGNTVQGGAAPLFTPNHKNGVIVPPQAKTAVLERPEADFDRTNLVNETADGPVSLRELAEKVQAAQQPESLQKPAATDPPAIGPASQTARQEPRNLAIRQTSINNRAARQPDQSSRVFDSFYGKPAYQSLSKNLPLVSEVEKFLIKLREEEGKEWNEISELFESKYNKPCTARCVQKNYTKAKDALQNPQEYAVGVNGRRKRDNRLSAAGRNMTAEIHKLQGLDERATTGGKCISYEAMIEQYKYLQEQDDEPVLEFVRDPSPPTEADKIHCLYQVKRKAWLPGEDEEYVEWKVIGEEDYTSLIDAIEALDKEVAIEREGMGI</sequence>
<feature type="non-terminal residue" evidence="1">
    <location>
        <position position="1"/>
    </location>
</feature>
<gene>
    <name evidence="1" type="ORF">LTS18_005754</name>
</gene>
<dbReference type="Proteomes" id="UP001186974">
    <property type="component" value="Unassembled WGS sequence"/>
</dbReference>
<proteinExistence type="predicted"/>
<feature type="non-terminal residue" evidence="1">
    <location>
        <position position="926"/>
    </location>
</feature>
<dbReference type="EMBL" id="JAWDJW010007713">
    <property type="protein sequence ID" value="KAK3061634.1"/>
    <property type="molecule type" value="Genomic_DNA"/>
</dbReference>
<name>A0ACC3D495_9PEZI</name>